<dbReference type="OrthoDB" id="3032433at2759"/>
<evidence type="ECO:0000313" key="2">
    <source>
        <dbReference type="EMBL" id="KIK58673.1"/>
    </source>
</evidence>
<dbReference type="EMBL" id="KN834784">
    <property type="protein sequence ID" value="KIK58673.1"/>
    <property type="molecule type" value="Genomic_DNA"/>
</dbReference>
<evidence type="ECO:0000313" key="3">
    <source>
        <dbReference type="Proteomes" id="UP000053593"/>
    </source>
</evidence>
<feature type="region of interest" description="Disordered" evidence="1">
    <location>
        <begin position="65"/>
        <end position="88"/>
    </location>
</feature>
<reference evidence="2 3" key="1">
    <citation type="submission" date="2014-04" db="EMBL/GenBank/DDBJ databases">
        <title>Evolutionary Origins and Diversification of the Mycorrhizal Mutualists.</title>
        <authorList>
            <consortium name="DOE Joint Genome Institute"/>
            <consortium name="Mycorrhizal Genomics Consortium"/>
            <person name="Kohler A."/>
            <person name="Kuo A."/>
            <person name="Nagy L.G."/>
            <person name="Floudas D."/>
            <person name="Copeland A."/>
            <person name="Barry K.W."/>
            <person name="Cichocki N."/>
            <person name="Veneault-Fourrey C."/>
            <person name="LaButti K."/>
            <person name="Lindquist E.A."/>
            <person name="Lipzen A."/>
            <person name="Lundell T."/>
            <person name="Morin E."/>
            <person name="Murat C."/>
            <person name="Riley R."/>
            <person name="Ohm R."/>
            <person name="Sun H."/>
            <person name="Tunlid A."/>
            <person name="Henrissat B."/>
            <person name="Grigoriev I.V."/>
            <person name="Hibbett D.S."/>
            <person name="Martin F."/>
        </authorList>
    </citation>
    <scope>NUCLEOTIDE SEQUENCE [LARGE SCALE GENOMIC DNA]</scope>
    <source>
        <strain evidence="2 3">FD-317 M1</strain>
    </source>
</reference>
<sequence length="189" mass="20894">MHLNSRKAVSYGNSTNKIGNESLIDLSDEQVATIKQAEANLTPKQREQISRQVSIQMPRQKYFGEGTLAGKGKSIDPRNWGTLDLNDDEVNPETQFKIEDVPSEPNLRPTPQATTEAMSKTMIDHIVNLTSNSGRHSTLTTPAQSATDRPSDFIAQDSQFGKAMFNMHMDSQPRHVTEPWGPSTLGVEG</sequence>
<gene>
    <name evidence="2" type="ORF">GYMLUDRAFT_60684</name>
</gene>
<proteinExistence type="predicted"/>
<organism evidence="2 3">
    <name type="scientific">Collybiopsis luxurians FD-317 M1</name>
    <dbReference type="NCBI Taxonomy" id="944289"/>
    <lineage>
        <taxon>Eukaryota</taxon>
        <taxon>Fungi</taxon>
        <taxon>Dikarya</taxon>
        <taxon>Basidiomycota</taxon>
        <taxon>Agaricomycotina</taxon>
        <taxon>Agaricomycetes</taxon>
        <taxon>Agaricomycetidae</taxon>
        <taxon>Agaricales</taxon>
        <taxon>Marasmiineae</taxon>
        <taxon>Omphalotaceae</taxon>
        <taxon>Collybiopsis</taxon>
        <taxon>Collybiopsis luxurians</taxon>
    </lineage>
</organism>
<evidence type="ECO:0000256" key="1">
    <source>
        <dbReference type="SAM" id="MobiDB-lite"/>
    </source>
</evidence>
<accession>A0A0D0CSK8</accession>
<dbReference type="AlphaFoldDB" id="A0A0D0CSK8"/>
<dbReference type="Proteomes" id="UP000053593">
    <property type="component" value="Unassembled WGS sequence"/>
</dbReference>
<protein>
    <submittedName>
        <fullName evidence="2">Uncharacterized protein</fullName>
    </submittedName>
</protein>
<dbReference type="HOGENOM" id="CLU_1434588_0_0_1"/>
<keyword evidence="3" id="KW-1185">Reference proteome</keyword>
<name>A0A0D0CSK8_9AGAR</name>